<keyword evidence="4 7" id="KW-1133">Transmembrane helix</keyword>
<feature type="transmembrane region" description="Helical" evidence="7">
    <location>
        <begin position="745"/>
        <end position="769"/>
    </location>
</feature>
<evidence type="ECO:0000256" key="5">
    <source>
        <dbReference type="ARBA" id="ARBA00023136"/>
    </source>
</evidence>
<proteinExistence type="inferred from homology"/>
<feature type="transmembrane region" description="Helical" evidence="7">
    <location>
        <begin position="797"/>
        <end position="817"/>
    </location>
</feature>
<evidence type="ECO:0000313" key="11">
    <source>
        <dbReference type="Proteomes" id="UP000596311"/>
    </source>
</evidence>
<comment type="subcellular location">
    <subcellularLocation>
        <location evidence="1">Cell membrane</location>
        <topology evidence="1">Multi-pass membrane protein</topology>
    </subcellularLocation>
</comment>
<protein>
    <submittedName>
        <fullName evidence="10">ABC transporter permease</fullName>
    </submittedName>
</protein>
<feature type="transmembrane region" description="Helical" evidence="7">
    <location>
        <begin position="289"/>
        <end position="309"/>
    </location>
</feature>
<dbReference type="InterPro" id="IPR003838">
    <property type="entry name" value="ABC3_permease_C"/>
</dbReference>
<accession>A0ABX7EP04</accession>
<organism evidence="10 11">
    <name type="scientific">Streptomyces koyangensis</name>
    <dbReference type="NCBI Taxonomy" id="188770"/>
    <lineage>
        <taxon>Bacteria</taxon>
        <taxon>Bacillati</taxon>
        <taxon>Actinomycetota</taxon>
        <taxon>Actinomycetes</taxon>
        <taxon>Kitasatosporales</taxon>
        <taxon>Streptomycetaceae</taxon>
        <taxon>Streptomyces</taxon>
        <taxon>Streptomyces aurantiacus group</taxon>
    </lineage>
</organism>
<feature type="domain" description="ABC3 transporter permease C-terminal" evidence="8">
    <location>
        <begin position="288"/>
        <end position="409"/>
    </location>
</feature>
<evidence type="ECO:0000256" key="2">
    <source>
        <dbReference type="ARBA" id="ARBA00022475"/>
    </source>
</evidence>
<feature type="transmembrane region" description="Helical" evidence="7">
    <location>
        <begin position="329"/>
        <end position="359"/>
    </location>
</feature>
<comment type="similarity">
    <text evidence="6">Belongs to the ABC-4 integral membrane protein family.</text>
</comment>
<feature type="domain" description="MacB-like periplasmic core" evidence="9">
    <location>
        <begin position="40"/>
        <end position="254"/>
    </location>
</feature>
<dbReference type="PANTHER" id="PTHR30572">
    <property type="entry name" value="MEMBRANE COMPONENT OF TRANSPORTER-RELATED"/>
    <property type="match status" value="1"/>
</dbReference>
<feature type="domain" description="ABC3 transporter permease C-terminal" evidence="8">
    <location>
        <begin position="749"/>
        <end position="858"/>
    </location>
</feature>
<dbReference type="InterPro" id="IPR025857">
    <property type="entry name" value="MacB_PCD"/>
</dbReference>
<feature type="transmembrane region" description="Helical" evidence="7">
    <location>
        <begin position="459"/>
        <end position="488"/>
    </location>
</feature>
<keyword evidence="3 7" id="KW-0812">Transmembrane</keyword>
<feature type="transmembrane region" description="Helical" evidence="7">
    <location>
        <begin position="34"/>
        <end position="56"/>
    </location>
</feature>
<dbReference type="InterPro" id="IPR050250">
    <property type="entry name" value="Macrolide_Exporter_MacB"/>
</dbReference>
<keyword evidence="5 7" id="KW-0472">Membrane</keyword>
<dbReference type="EMBL" id="CP049945">
    <property type="protein sequence ID" value="QRF06244.1"/>
    <property type="molecule type" value="Genomic_DNA"/>
</dbReference>
<feature type="transmembrane region" description="Helical" evidence="7">
    <location>
        <begin position="379"/>
        <end position="401"/>
    </location>
</feature>
<dbReference type="Pfam" id="PF02687">
    <property type="entry name" value="FtsX"/>
    <property type="match status" value="2"/>
</dbReference>
<reference evidence="10 11" key="1">
    <citation type="submission" date="2020-03" db="EMBL/GenBank/DDBJ databases">
        <title>Genome mining and metabolic profiling illuminate the polycyclic tetramate macrolactams from Streptomyces koyangensis SCSIO 5802.</title>
        <authorList>
            <person name="Ding W."/>
        </authorList>
    </citation>
    <scope>NUCLEOTIDE SEQUENCE [LARGE SCALE GENOMIC DNA]</scope>
    <source>
        <strain evidence="10 11">SCSIO 5802</strain>
    </source>
</reference>
<dbReference type="PANTHER" id="PTHR30572:SF4">
    <property type="entry name" value="ABC TRANSPORTER PERMEASE YTRF"/>
    <property type="match status" value="1"/>
</dbReference>
<gene>
    <name evidence="10" type="ORF">G9U55_17435</name>
</gene>
<sequence>MVIRRIRRVVRLVVPYRKDLSLAWSTIKGRKGGFVGSFVAVAAGSAVITACGILLMSGLNTGVQPERYAGASVVVGGEQSYWLDETAEVRHSERVTLPASKVDDIAAVPGVKSAVGDLDIALTVLTPQGEEAGGPEEFAVAGHGWSGASLGPFDLREGKAPAGARDVVLDSGLAERAGLKTGAEVRIVVASVPATYRVSGLADAPGGGLDRQGAVFFTDDRAAGLSGRPDRVSAIGVRAEPGVSPEALAERITSAVPHVVARTGAERGDVEFLDVGDARSLVVESSASFGGTMVLIVVFVVASTLALSVQQRRRELALLRAIGATPKQIHWMIGAEMTLVSLAGALVGAIPGVVLAFLMRGVFILAGAMPPDFRMEVGWLPFAASLVLCVVSARLGGWLVARRVARTSPVEALGDAAVEPKKLSRVRLVIGFLLIPLGLLLTLNDVAVSGDSAADTAAAAVLLFVVAVGCVGPLLLRGAILLFGSLLNRRSTAAGFLAHANARANVRRLSTATTPLAMGVTLAAVQVFGASTTSAAAQQQFEDGLRADRVLTAASGAGVAPDVVDAVRDVPGVTAVTPVARTQALLTFPSEDSTATKVFAAQGVPPAQLSGTMDLGVIEGDLGKLREGTVALSRIVAETVRAERGEKVDLRLGDGTVIEPRVVAIYERGLGFGDITLPNDLVVAHTTSQVNTAVLIRAQDGTDAGELDTALRRAVEPYPTVEVGDREAFQNAPGAGGSGDWALNLLFQTLLLGYIAIAVVNTLVMATAARVREFAMLQLVGAQRDQVRAMMNGEARIVVFSALLFGLLATVPPLVGISTSLTRSPVPSLSPFGLVAIVALTVALSWGSIAVATKYAMRPAPVDAIGGRE</sequence>
<evidence type="ECO:0000256" key="1">
    <source>
        <dbReference type="ARBA" id="ARBA00004651"/>
    </source>
</evidence>
<evidence type="ECO:0000259" key="8">
    <source>
        <dbReference type="Pfam" id="PF02687"/>
    </source>
</evidence>
<evidence type="ECO:0000256" key="4">
    <source>
        <dbReference type="ARBA" id="ARBA00022989"/>
    </source>
</evidence>
<evidence type="ECO:0000256" key="3">
    <source>
        <dbReference type="ARBA" id="ARBA00022692"/>
    </source>
</evidence>
<keyword evidence="2" id="KW-1003">Cell membrane</keyword>
<dbReference type="Pfam" id="PF12704">
    <property type="entry name" value="MacB_PCD"/>
    <property type="match status" value="1"/>
</dbReference>
<evidence type="ECO:0000256" key="6">
    <source>
        <dbReference type="ARBA" id="ARBA00038076"/>
    </source>
</evidence>
<name>A0ABX7EP04_9ACTN</name>
<keyword evidence="11" id="KW-1185">Reference proteome</keyword>
<dbReference type="Proteomes" id="UP000596311">
    <property type="component" value="Chromosome"/>
</dbReference>
<evidence type="ECO:0000256" key="7">
    <source>
        <dbReference type="SAM" id="Phobius"/>
    </source>
</evidence>
<feature type="transmembrane region" description="Helical" evidence="7">
    <location>
        <begin position="509"/>
        <end position="529"/>
    </location>
</feature>
<evidence type="ECO:0000313" key="10">
    <source>
        <dbReference type="EMBL" id="QRF06244.1"/>
    </source>
</evidence>
<feature type="transmembrane region" description="Helical" evidence="7">
    <location>
        <begin position="829"/>
        <end position="852"/>
    </location>
</feature>
<evidence type="ECO:0000259" key="9">
    <source>
        <dbReference type="Pfam" id="PF12704"/>
    </source>
</evidence>
<feature type="transmembrane region" description="Helical" evidence="7">
    <location>
        <begin position="428"/>
        <end position="447"/>
    </location>
</feature>